<protein>
    <submittedName>
        <fullName evidence="2">Uncharacterized protein</fullName>
    </submittedName>
</protein>
<feature type="region of interest" description="Disordered" evidence="1">
    <location>
        <begin position="1"/>
        <end position="22"/>
    </location>
</feature>
<reference evidence="2" key="1">
    <citation type="submission" date="2020-06" db="EMBL/GenBank/DDBJ databases">
        <authorList>
            <person name="Li T."/>
            <person name="Hu X."/>
            <person name="Zhang T."/>
            <person name="Song X."/>
            <person name="Zhang H."/>
            <person name="Dai N."/>
            <person name="Sheng W."/>
            <person name="Hou X."/>
            <person name="Wei L."/>
        </authorList>
    </citation>
    <scope>NUCLEOTIDE SEQUENCE</scope>
    <source>
        <strain evidence="2">G02</strain>
        <tissue evidence="2">Leaf</tissue>
    </source>
</reference>
<name>A0AAW2NQN3_SESRA</name>
<dbReference type="AlphaFoldDB" id="A0AAW2NQN3"/>
<proteinExistence type="predicted"/>
<comment type="caution">
    <text evidence="2">The sequence shown here is derived from an EMBL/GenBank/DDBJ whole genome shotgun (WGS) entry which is preliminary data.</text>
</comment>
<accession>A0AAW2NQN3</accession>
<reference evidence="2" key="2">
    <citation type="journal article" date="2024" name="Plant">
        <title>Genomic evolution and insights into agronomic trait innovations of Sesamum species.</title>
        <authorList>
            <person name="Miao H."/>
            <person name="Wang L."/>
            <person name="Qu L."/>
            <person name="Liu H."/>
            <person name="Sun Y."/>
            <person name="Le M."/>
            <person name="Wang Q."/>
            <person name="Wei S."/>
            <person name="Zheng Y."/>
            <person name="Lin W."/>
            <person name="Duan Y."/>
            <person name="Cao H."/>
            <person name="Xiong S."/>
            <person name="Wang X."/>
            <person name="Wei L."/>
            <person name="Li C."/>
            <person name="Ma Q."/>
            <person name="Ju M."/>
            <person name="Zhao R."/>
            <person name="Li G."/>
            <person name="Mu C."/>
            <person name="Tian Q."/>
            <person name="Mei H."/>
            <person name="Zhang T."/>
            <person name="Gao T."/>
            <person name="Zhang H."/>
        </authorList>
    </citation>
    <scope>NUCLEOTIDE SEQUENCE</scope>
    <source>
        <tissue evidence="2">Leaf</tissue>
    </source>
</reference>
<evidence type="ECO:0000313" key="2">
    <source>
        <dbReference type="EMBL" id="KAL0345265.1"/>
    </source>
</evidence>
<dbReference type="EMBL" id="JACGWJ010000019">
    <property type="protein sequence ID" value="KAL0345265.1"/>
    <property type="molecule type" value="Genomic_DNA"/>
</dbReference>
<organism evidence="2">
    <name type="scientific">Sesamum radiatum</name>
    <name type="common">Black benniseed</name>
    <dbReference type="NCBI Taxonomy" id="300843"/>
    <lineage>
        <taxon>Eukaryota</taxon>
        <taxon>Viridiplantae</taxon>
        <taxon>Streptophyta</taxon>
        <taxon>Embryophyta</taxon>
        <taxon>Tracheophyta</taxon>
        <taxon>Spermatophyta</taxon>
        <taxon>Magnoliopsida</taxon>
        <taxon>eudicotyledons</taxon>
        <taxon>Gunneridae</taxon>
        <taxon>Pentapetalae</taxon>
        <taxon>asterids</taxon>
        <taxon>lamiids</taxon>
        <taxon>Lamiales</taxon>
        <taxon>Pedaliaceae</taxon>
        <taxon>Sesamum</taxon>
    </lineage>
</organism>
<gene>
    <name evidence="2" type="ORF">Sradi_4357800</name>
</gene>
<evidence type="ECO:0000256" key="1">
    <source>
        <dbReference type="SAM" id="MobiDB-lite"/>
    </source>
</evidence>
<sequence>MEDERKWKREMAKQENKTEKRKAVAALWPDGAGGGGATVINDGLQDSMCSSMYSPYPIRVSSQRASSWAH</sequence>